<dbReference type="AlphaFoldDB" id="A0AA37SNS8"/>
<evidence type="ECO:0000256" key="2">
    <source>
        <dbReference type="ARBA" id="ARBA00023125"/>
    </source>
</evidence>
<feature type="domain" description="HTH tetR-type" evidence="5">
    <location>
        <begin position="8"/>
        <end position="68"/>
    </location>
</feature>
<dbReference type="FunFam" id="1.10.10.60:FF:000141">
    <property type="entry name" value="TetR family transcriptional regulator"/>
    <property type="match status" value="1"/>
</dbReference>
<proteinExistence type="predicted"/>
<accession>A0AA37SNS8</accession>
<dbReference type="InterPro" id="IPR009057">
    <property type="entry name" value="Homeodomain-like_sf"/>
</dbReference>
<dbReference type="GO" id="GO:0000976">
    <property type="term" value="F:transcription cis-regulatory region binding"/>
    <property type="evidence" value="ECO:0007669"/>
    <property type="project" value="TreeGrafter"/>
</dbReference>
<evidence type="ECO:0000313" key="6">
    <source>
        <dbReference type="EMBL" id="GLR17207.1"/>
    </source>
</evidence>
<dbReference type="GO" id="GO:0003700">
    <property type="term" value="F:DNA-binding transcription factor activity"/>
    <property type="evidence" value="ECO:0007669"/>
    <property type="project" value="TreeGrafter"/>
</dbReference>
<dbReference type="SUPFAM" id="SSF46689">
    <property type="entry name" value="Homeodomain-like"/>
    <property type="match status" value="1"/>
</dbReference>
<evidence type="ECO:0000256" key="1">
    <source>
        <dbReference type="ARBA" id="ARBA00023015"/>
    </source>
</evidence>
<feature type="DNA-binding region" description="H-T-H motif" evidence="4">
    <location>
        <begin position="31"/>
        <end position="50"/>
    </location>
</feature>
<protein>
    <submittedName>
        <fullName evidence="6">AcrR family transcriptional regulator</fullName>
    </submittedName>
</protein>
<evidence type="ECO:0000313" key="7">
    <source>
        <dbReference type="Proteomes" id="UP001156666"/>
    </source>
</evidence>
<dbReference type="EMBL" id="BSOH01000010">
    <property type="protein sequence ID" value="GLR17207.1"/>
    <property type="molecule type" value="Genomic_DNA"/>
</dbReference>
<keyword evidence="3" id="KW-0804">Transcription</keyword>
<dbReference type="Pfam" id="PF00440">
    <property type="entry name" value="TetR_N"/>
    <property type="match status" value="1"/>
</dbReference>
<evidence type="ECO:0000256" key="4">
    <source>
        <dbReference type="PROSITE-ProRule" id="PRU00335"/>
    </source>
</evidence>
<dbReference type="RefSeq" id="WP_235293918.1">
    <property type="nucleotide sequence ID" value="NZ_BSOH01000010.1"/>
</dbReference>
<dbReference type="PRINTS" id="PR00455">
    <property type="entry name" value="HTHTETR"/>
</dbReference>
<comment type="caution">
    <text evidence="6">The sequence shown here is derived from an EMBL/GenBank/DDBJ whole genome shotgun (WGS) entry which is preliminary data.</text>
</comment>
<evidence type="ECO:0000259" key="5">
    <source>
        <dbReference type="PROSITE" id="PS50977"/>
    </source>
</evidence>
<keyword evidence="2 4" id="KW-0238">DNA-binding</keyword>
<dbReference type="InterPro" id="IPR050109">
    <property type="entry name" value="HTH-type_TetR-like_transc_reg"/>
</dbReference>
<organism evidence="6 7">
    <name type="scientific">Portibacter lacus</name>
    <dbReference type="NCBI Taxonomy" id="1099794"/>
    <lineage>
        <taxon>Bacteria</taxon>
        <taxon>Pseudomonadati</taxon>
        <taxon>Bacteroidota</taxon>
        <taxon>Saprospiria</taxon>
        <taxon>Saprospirales</taxon>
        <taxon>Haliscomenobacteraceae</taxon>
        <taxon>Portibacter</taxon>
    </lineage>
</organism>
<keyword evidence="7" id="KW-1185">Reference proteome</keyword>
<dbReference type="Proteomes" id="UP001156666">
    <property type="component" value="Unassembled WGS sequence"/>
</dbReference>
<dbReference type="InterPro" id="IPR001647">
    <property type="entry name" value="HTH_TetR"/>
</dbReference>
<dbReference type="PANTHER" id="PTHR30055">
    <property type="entry name" value="HTH-TYPE TRANSCRIPTIONAL REGULATOR RUTR"/>
    <property type="match status" value="1"/>
</dbReference>
<gene>
    <name evidence="6" type="ORF">GCM10007940_18220</name>
</gene>
<evidence type="ECO:0000256" key="3">
    <source>
        <dbReference type="ARBA" id="ARBA00023163"/>
    </source>
</evidence>
<dbReference type="PROSITE" id="PS50977">
    <property type="entry name" value="HTH_TETR_2"/>
    <property type="match status" value="1"/>
</dbReference>
<name>A0AA37SNS8_9BACT</name>
<dbReference type="PANTHER" id="PTHR30055:SF229">
    <property type="entry name" value="HTH-TYPE TRANSCRIPTIONAL REPRESSOR RV1474C"/>
    <property type="match status" value="1"/>
</dbReference>
<sequence>MATSSKRNIKENSIIDAAEKVFSRQGFANTKMEDVAKALGMSKGTIYFYFSSKENLYMAITYRAFQALIDTFYESVSATKDESGLEGLVGLMKSFIAFSEENFLYSEAMLDFISFVRSTSEGSLDGKITDAMKESSYYERVKDIQNIPINIFLKEIERGRNDGSILNKQKPELIYLYAWAGVLGFVKLNSTSGKKTTILKVEISDWRNYIISSTRTLLRDANA</sequence>
<reference evidence="6" key="2">
    <citation type="submission" date="2023-01" db="EMBL/GenBank/DDBJ databases">
        <title>Draft genome sequence of Portibacter lacus strain NBRC 108769.</title>
        <authorList>
            <person name="Sun Q."/>
            <person name="Mori K."/>
        </authorList>
    </citation>
    <scope>NUCLEOTIDE SEQUENCE</scope>
    <source>
        <strain evidence="6">NBRC 108769</strain>
    </source>
</reference>
<dbReference type="Gene3D" id="1.10.357.10">
    <property type="entry name" value="Tetracycline Repressor, domain 2"/>
    <property type="match status" value="1"/>
</dbReference>
<keyword evidence="1" id="KW-0805">Transcription regulation</keyword>
<reference evidence="6" key="1">
    <citation type="journal article" date="2014" name="Int. J. Syst. Evol. Microbiol.">
        <title>Complete genome sequence of Corynebacterium casei LMG S-19264T (=DSM 44701T), isolated from a smear-ripened cheese.</title>
        <authorList>
            <consortium name="US DOE Joint Genome Institute (JGI-PGF)"/>
            <person name="Walter F."/>
            <person name="Albersmeier A."/>
            <person name="Kalinowski J."/>
            <person name="Ruckert C."/>
        </authorList>
    </citation>
    <scope>NUCLEOTIDE SEQUENCE</scope>
    <source>
        <strain evidence="6">NBRC 108769</strain>
    </source>
</reference>